<dbReference type="VEuPathDB" id="AmoebaDB:EHI8A_024240"/>
<dbReference type="Proteomes" id="UP000078387">
    <property type="component" value="Unassembled WGS sequence"/>
</dbReference>
<dbReference type="VEuPathDB" id="AmoebaDB:EHI7A_027010"/>
<evidence type="ECO:0000313" key="1">
    <source>
        <dbReference type="EMBL" id="GAT96835.1"/>
    </source>
</evidence>
<dbReference type="VEuPathDB" id="AmoebaDB:EHI5A_047420"/>
<comment type="caution">
    <text evidence="1">The sequence shown here is derived from an EMBL/GenBank/DDBJ whole genome shotgun (WGS) entry which is preliminary data.</text>
</comment>
<sequence>MQNKEIERLYLLIEYIQYPIKVVCSKEYVERKKKEHIEFLQNYTLKVNEPWFKEITELPWYNNHKLLNQVTSLIKQGKLSPICEMVESDDDNEICFSCLCQPKNNVIGLNWIHCSQATSNHLICTPCLLNTLSSNGFKISLNNLTCECQICKKVSPLICHEPSDETILKDVPQEELQTKIVYGRRGKELNSNL</sequence>
<accession>A0A5K1VRH3</accession>
<reference evidence="1 2" key="1">
    <citation type="submission" date="2016-05" db="EMBL/GenBank/DDBJ databases">
        <title>First whole genome sequencing of Entamoeba histolytica HM1:IMSS-clone-6.</title>
        <authorList>
            <person name="Mukherjee Avik.K."/>
            <person name="Izumyama S."/>
            <person name="Nakada-Tsukui K."/>
            <person name="Nozaki T."/>
        </authorList>
    </citation>
    <scope>NUCLEOTIDE SEQUENCE [LARGE SCALE GENOMIC DNA]</scope>
    <source>
        <strain evidence="1 2">HM1:IMSS clone 6</strain>
    </source>
</reference>
<dbReference type="VEuPathDB" id="AmoebaDB:EHI_026460"/>
<evidence type="ECO:0000313" key="2">
    <source>
        <dbReference type="Proteomes" id="UP000078387"/>
    </source>
</evidence>
<proteinExistence type="predicted"/>
<name>A0A5K1VRH3_ENTHI</name>
<organism evidence="1 2">
    <name type="scientific">Entamoeba histolytica</name>
    <dbReference type="NCBI Taxonomy" id="5759"/>
    <lineage>
        <taxon>Eukaryota</taxon>
        <taxon>Amoebozoa</taxon>
        <taxon>Evosea</taxon>
        <taxon>Archamoebae</taxon>
        <taxon>Mastigamoebida</taxon>
        <taxon>Entamoebidae</taxon>
        <taxon>Entamoeba</taxon>
    </lineage>
</organism>
<dbReference type="EMBL" id="BDEQ01000001">
    <property type="protein sequence ID" value="GAT96835.1"/>
    <property type="molecule type" value="Genomic_DNA"/>
</dbReference>
<dbReference type="AlphaFoldDB" id="A0A5K1VRH3"/>
<protein>
    <submittedName>
        <fullName evidence="1">Uncharacterized protein</fullName>
    </submittedName>
</protein>
<dbReference type="VEuPathDB" id="AmoebaDB:KM1_040190"/>
<dbReference type="OMA" id="LPWYNDH"/>
<gene>
    <name evidence="1" type="ORF">CL6EHI_026460</name>
</gene>